<dbReference type="PRINTS" id="PR00722">
    <property type="entry name" value="CHYMOTRYPSIN"/>
</dbReference>
<dbReference type="SMART" id="SM00020">
    <property type="entry name" value="Tryp_SPc"/>
    <property type="match status" value="1"/>
</dbReference>
<dbReference type="InterPro" id="IPR001314">
    <property type="entry name" value="Peptidase_S1A"/>
</dbReference>
<sequence>MLLYLLLFLASILATSHAGVTTLDDDDVVSRMRHGIGAPAFFFPYQVRLHDHGNFFCGGAIIHKRYILTAAHCLVEKKHKVNKITVTVGTNKLDFKKGTIYKSEKFILHENYTRRAVDLFKDRRKMHNDIALIRVSEDIKFNRDVEPIELVPSDYKYTVGENLLLSGWGLRSINSTSPDHLLMVIGKITNFEECKKSWRKVTTVDNGMICYTGTLQESSCKGDSGGPAVNTKINRLVGIVYGSVDCGAKGHPSVLTRISHYVDWIKRHTESYIHL</sequence>
<gene>
    <name evidence="4" type="ORF">TKK_011822</name>
</gene>
<dbReference type="InterPro" id="IPR009003">
    <property type="entry name" value="Peptidase_S1_PA"/>
</dbReference>
<evidence type="ECO:0000313" key="5">
    <source>
        <dbReference type="Proteomes" id="UP001627154"/>
    </source>
</evidence>
<feature type="domain" description="Peptidase S1" evidence="3">
    <location>
        <begin position="32"/>
        <end position="270"/>
    </location>
</feature>
<organism evidence="4 5">
    <name type="scientific">Trichogramma kaykai</name>
    <dbReference type="NCBI Taxonomy" id="54128"/>
    <lineage>
        <taxon>Eukaryota</taxon>
        <taxon>Metazoa</taxon>
        <taxon>Ecdysozoa</taxon>
        <taxon>Arthropoda</taxon>
        <taxon>Hexapoda</taxon>
        <taxon>Insecta</taxon>
        <taxon>Pterygota</taxon>
        <taxon>Neoptera</taxon>
        <taxon>Endopterygota</taxon>
        <taxon>Hymenoptera</taxon>
        <taxon>Apocrita</taxon>
        <taxon>Proctotrupomorpha</taxon>
        <taxon>Chalcidoidea</taxon>
        <taxon>Trichogrammatidae</taxon>
        <taxon>Trichogramma</taxon>
    </lineage>
</organism>
<accession>A0ABD2WL87</accession>
<dbReference type="PROSITE" id="PS00134">
    <property type="entry name" value="TRYPSIN_HIS"/>
    <property type="match status" value="1"/>
</dbReference>
<dbReference type="InterPro" id="IPR018114">
    <property type="entry name" value="TRYPSIN_HIS"/>
</dbReference>
<dbReference type="EMBL" id="JBJJXI010000096">
    <property type="protein sequence ID" value="KAL3393534.1"/>
    <property type="molecule type" value="Genomic_DNA"/>
</dbReference>
<proteinExistence type="predicted"/>
<reference evidence="4 5" key="1">
    <citation type="journal article" date="2024" name="bioRxiv">
        <title>A reference genome for Trichogramma kaykai: A tiny desert-dwelling parasitoid wasp with competing sex-ratio distorters.</title>
        <authorList>
            <person name="Culotta J."/>
            <person name="Lindsey A.R."/>
        </authorList>
    </citation>
    <scope>NUCLEOTIDE SEQUENCE [LARGE SCALE GENOMIC DNA]</scope>
    <source>
        <strain evidence="4 5">KSX58</strain>
    </source>
</reference>
<name>A0ABD2WL87_9HYME</name>
<dbReference type="Proteomes" id="UP001627154">
    <property type="component" value="Unassembled WGS sequence"/>
</dbReference>
<keyword evidence="5" id="KW-1185">Reference proteome</keyword>
<dbReference type="CDD" id="cd00190">
    <property type="entry name" value="Tryp_SPc"/>
    <property type="match status" value="1"/>
</dbReference>
<dbReference type="InterPro" id="IPR001254">
    <property type="entry name" value="Trypsin_dom"/>
</dbReference>
<comment type="caution">
    <text evidence="4">The sequence shown here is derived from an EMBL/GenBank/DDBJ whole genome shotgun (WGS) entry which is preliminary data.</text>
</comment>
<dbReference type="InterPro" id="IPR043504">
    <property type="entry name" value="Peptidase_S1_PA_chymotrypsin"/>
</dbReference>
<feature type="signal peptide" evidence="2">
    <location>
        <begin position="1"/>
        <end position="18"/>
    </location>
</feature>
<dbReference type="Gene3D" id="2.40.10.10">
    <property type="entry name" value="Trypsin-like serine proteases"/>
    <property type="match status" value="1"/>
</dbReference>
<evidence type="ECO:0000256" key="1">
    <source>
        <dbReference type="ARBA" id="ARBA00023157"/>
    </source>
</evidence>
<evidence type="ECO:0000259" key="3">
    <source>
        <dbReference type="PROSITE" id="PS50240"/>
    </source>
</evidence>
<dbReference type="AlphaFoldDB" id="A0ABD2WL87"/>
<dbReference type="FunFam" id="2.40.10.10:FF:000068">
    <property type="entry name" value="transmembrane protease serine 2"/>
    <property type="match status" value="1"/>
</dbReference>
<evidence type="ECO:0000256" key="2">
    <source>
        <dbReference type="SAM" id="SignalP"/>
    </source>
</evidence>
<evidence type="ECO:0000313" key="4">
    <source>
        <dbReference type="EMBL" id="KAL3393534.1"/>
    </source>
</evidence>
<dbReference type="PANTHER" id="PTHR24250">
    <property type="entry name" value="CHYMOTRYPSIN-RELATED"/>
    <property type="match status" value="1"/>
</dbReference>
<feature type="chain" id="PRO_5044844180" description="Peptidase S1 domain-containing protein" evidence="2">
    <location>
        <begin position="19"/>
        <end position="275"/>
    </location>
</feature>
<protein>
    <recommendedName>
        <fullName evidence="3">Peptidase S1 domain-containing protein</fullName>
    </recommendedName>
</protein>
<keyword evidence="1" id="KW-1015">Disulfide bond</keyword>
<dbReference type="PROSITE" id="PS50240">
    <property type="entry name" value="TRYPSIN_DOM"/>
    <property type="match status" value="1"/>
</dbReference>
<keyword evidence="2" id="KW-0732">Signal</keyword>
<dbReference type="SUPFAM" id="SSF50494">
    <property type="entry name" value="Trypsin-like serine proteases"/>
    <property type="match status" value="1"/>
</dbReference>
<dbReference type="Pfam" id="PF00089">
    <property type="entry name" value="Trypsin"/>
    <property type="match status" value="1"/>
</dbReference>